<reference evidence="2" key="1">
    <citation type="submission" date="2017-01" db="EMBL/GenBank/DDBJ databases">
        <authorList>
            <person name="Wang Y."/>
            <person name="White M."/>
            <person name="Kvist S."/>
            <person name="Moncalvo J.-M."/>
        </authorList>
    </citation>
    <scope>NUCLEOTIDE SEQUENCE [LARGE SCALE GENOMIC DNA]</scope>
    <source>
        <strain evidence="2">ID-206-W2</strain>
    </source>
</reference>
<keyword evidence="2" id="KW-1185">Reference proteome</keyword>
<evidence type="ECO:0000313" key="1">
    <source>
        <dbReference type="EMBL" id="OMJ20938.1"/>
    </source>
</evidence>
<gene>
    <name evidence="1" type="ORF">AYI69_g6029</name>
</gene>
<comment type="caution">
    <text evidence="1">The sequence shown here is derived from an EMBL/GenBank/DDBJ whole genome shotgun (WGS) entry which is preliminary data.</text>
</comment>
<protein>
    <submittedName>
        <fullName evidence="1">Uncharacterized protein</fullName>
    </submittedName>
</protein>
<name>A0A1R1Y207_9FUNG</name>
<proteinExistence type="predicted"/>
<dbReference type="AlphaFoldDB" id="A0A1R1Y207"/>
<dbReference type="Proteomes" id="UP000187429">
    <property type="component" value="Unassembled WGS sequence"/>
</dbReference>
<organism evidence="1 2">
    <name type="scientific">Smittium culicis</name>
    <dbReference type="NCBI Taxonomy" id="133412"/>
    <lineage>
        <taxon>Eukaryota</taxon>
        <taxon>Fungi</taxon>
        <taxon>Fungi incertae sedis</taxon>
        <taxon>Zoopagomycota</taxon>
        <taxon>Kickxellomycotina</taxon>
        <taxon>Harpellomycetes</taxon>
        <taxon>Harpellales</taxon>
        <taxon>Legeriomycetaceae</taxon>
        <taxon>Smittium</taxon>
    </lineage>
</organism>
<dbReference type="EMBL" id="LSSM01002634">
    <property type="protein sequence ID" value="OMJ20938.1"/>
    <property type="molecule type" value="Genomic_DNA"/>
</dbReference>
<evidence type="ECO:0000313" key="2">
    <source>
        <dbReference type="Proteomes" id="UP000187429"/>
    </source>
</evidence>
<sequence length="67" mass="7418">MGSENLTPYPALPHYHPDANRFKLKSGTGIIPPNPTISRDFLVFIHPTILNKVSNLGSSCLIQNLPY</sequence>
<accession>A0A1R1Y207</accession>